<dbReference type="EMBL" id="UZAU01000067">
    <property type="status" value="NOT_ANNOTATED_CDS"/>
    <property type="molecule type" value="Genomic_DNA"/>
</dbReference>
<dbReference type="Proteomes" id="UP000596661">
    <property type="component" value="Chromosome 1"/>
</dbReference>
<name>A0A803QVX8_CANSA</name>
<reference evidence="1" key="2">
    <citation type="submission" date="2021-03" db="UniProtKB">
        <authorList>
            <consortium name="EnsemblPlants"/>
        </authorList>
    </citation>
    <scope>IDENTIFICATION</scope>
</reference>
<dbReference type="Gramene" id="novel_model_2040_5bd9a17a">
    <property type="protein sequence ID" value="cds.novel_model_2040_5bd9a17a"/>
    <property type="gene ID" value="novel_gene_1129_5bd9a17a"/>
</dbReference>
<evidence type="ECO:0000313" key="1">
    <source>
        <dbReference type="EnsemblPlants" id="cds.novel_model_2040_5bd9a17a"/>
    </source>
</evidence>
<dbReference type="AlphaFoldDB" id="A0A803QVX8"/>
<evidence type="ECO:0000313" key="2">
    <source>
        <dbReference type="Proteomes" id="UP000596661"/>
    </source>
</evidence>
<organism evidence="1 2">
    <name type="scientific">Cannabis sativa</name>
    <name type="common">Hemp</name>
    <name type="synonym">Marijuana</name>
    <dbReference type="NCBI Taxonomy" id="3483"/>
    <lineage>
        <taxon>Eukaryota</taxon>
        <taxon>Viridiplantae</taxon>
        <taxon>Streptophyta</taxon>
        <taxon>Embryophyta</taxon>
        <taxon>Tracheophyta</taxon>
        <taxon>Spermatophyta</taxon>
        <taxon>Magnoliopsida</taxon>
        <taxon>eudicotyledons</taxon>
        <taxon>Gunneridae</taxon>
        <taxon>Pentapetalae</taxon>
        <taxon>rosids</taxon>
        <taxon>fabids</taxon>
        <taxon>Rosales</taxon>
        <taxon>Cannabaceae</taxon>
        <taxon>Cannabis</taxon>
    </lineage>
</organism>
<dbReference type="EnsemblPlants" id="novel_model_2040_5bd9a17a">
    <property type="protein sequence ID" value="cds.novel_model_2040_5bd9a17a"/>
    <property type="gene ID" value="novel_gene_1129_5bd9a17a"/>
</dbReference>
<keyword evidence="2" id="KW-1185">Reference proteome</keyword>
<reference evidence="1" key="1">
    <citation type="submission" date="2018-11" db="EMBL/GenBank/DDBJ databases">
        <authorList>
            <person name="Grassa J C."/>
        </authorList>
    </citation>
    <scope>NUCLEOTIDE SEQUENCE [LARGE SCALE GENOMIC DNA]</scope>
</reference>
<proteinExistence type="predicted"/>
<protein>
    <submittedName>
        <fullName evidence="1">Uncharacterized protein</fullName>
    </submittedName>
</protein>
<sequence length="67" mass="7673">MKGGVDFTVVSNLPCLEQLLHREYIITFTRFSRTRQSLLQILVKTKAVGMEVWACFHGLLLQLLLVP</sequence>
<accession>A0A803QVX8</accession>